<protein>
    <recommendedName>
        <fullName evidence="1">DUF1659 domain-containing protein</fullName>
    </recommendedName>
</protein>
<keyword evidence="3" id="KW-1185">Reference proteome</keyword>
<gene>
    <name evidence="2" type="ORF">ESZ54_02710</name>
</gene>
<name>A0A4S3B8H6_9ENTE</name>
<dbReference type="Proteomes" id="UP000310506">
    <property type="component" value="Unassembled WGS sequence"/>
</dbReference>
<dbReference type="EMBL" id="SDGV01000004">
    <property type="protein sequence ID" value="THB62136.1"/>
    <property type="molecule type" value="Genomic_DNA"/>
</dbReference>
<dbReference type="InterPro" id="IPR012454">
    <property type="entry name" value="DUF1659"/>
</dbReference>
<reference evidence="2 3" key="1">
    <citation type="submission" date="2019-01" db="EMBL/GenBank/DDBJ databases">
        <title>Vagococcus silagei sp. nov. isolated from brewer's grain.</title>
        <authorList>
            <person name="Guu J.-R."/>
        </authorList>
    </citation>
    <scope>NUCLEOTIDE SEQUENCE [LARGE SCALE GENOMIC DNA]</scope>
    <source>
        <strain evidence="2 3">2B-2</strain>
    </source>
</reference>
<dbReference type="AlphaFoldDB" id="A0A4S3B8H6"/>
<dbReference type="RefSeq" id="WP_136136137.1">
    <property type="nucleotide sequence ID" value="NZ_SDGV01000004.1"/>
</dbReference>
<accession>A0A4S3B8H6</accession>
<sequence>MSANFEEKKVQLNYDNLTGEKTRKQTISNISEEATNENIISFARLLNSIAPESEPLHDLFIIESHRHTL</sequence>
<proteinExistence type="predicted"/>
<organism evidence="2 3">
    <name type="scientific">Vagococcus silagei</name>
    <dbReference type="NCBI Taxonomy" id="2508885"/>
    <lineage>
        <taxon>Bacteria</taxon>
        <taxon>Bacillati</taxon>
        <taxon>Bacillota</taxon>
        <taxon>Bacilli</taxon>
        <taxon>Lactobacillales</taxon>
        <taxon>Enterococcaceae</taxon>
        <taxon>Vagococcus</taxon>
    </lineage>
</organism>
<evidence type="ECO:0000313" key="3">
    <source>
        <dbReference type="Proteomes" id="UP000310506"/>
    </source>
</evidence>
<evidence type="ECO:0000259" key="1">
    <source>
        <dbReference type="Pfam" id="PF07872"/>
    </source>
</evidence>
<comment type="caution">
    <text evidence="2">The sequence shown here is derived from an EMBL/GenBank/DDBJ whole genome shotgun (WGS) entry which is preliminary data.</text>
</comment>
<feature type="domain" description="DUF1659" evidence="1">
    <location>
        <begin position="3"/>
        <end position="64"/>
    </location>
</feature>
<dbReference type="Pfam" id="PF07872">
    <property type="entry name" value="DUF1659"/>
    <property type="match status" value="1"/>
</dbReference>
<evidence type="ECO:0000313" key="2">
    <source>
        <dbReference type="EMBL" id="THB62136.1"/>
    </source>
</evidence>
<dbReference type="OrthoDB" id="2200279at2"/>